<comment type="similarity">
    <text evidence="1 2">Belongs to the nucleosome assembly protein (NAP) family.</text>
</comment>
<keyword evidence="5" id="KW-1185">Reference proteome</keyword>
<accession>A0A8E2JZT4</accession>
<feature type="region of interest" description="Disordered" evidence="3">
    <location>
        <begin position="227"/>
        <end position="258"/>
    </location>
</feature>
<dbReference type="OrthoDB" id="19419at2759"/>
<reference evidence="4 5" key="1">
    <citation type="journal article" date="2016" name="Nat. Commun.">
        <title>Ectomycorrhizal ecology is imprinted in the genome of the dominant symbiotic fungus Cenococcum geophilum.</title>
        <authorList>
            <consortium name="DOE Joint Genome Institute"/>
            <person name="Peter M."/>
            <person name="Kohler A."/>
            <person name="Ohm R.A."/>
            <person name="Kuo A."/>
            <person name="Krutzmann J."/>
            <person name="Morin E."/>
            <person name="Arend M."/>
            <person name="Barry K.W."/>
            <person name="Binder M."/>
            <person name="Choi C."/>
            <person name="Clum A."/>
            <person name="Copeland A."/>
            <person name="Grisel N."/>
            <person name="Haridas S."/>
            <person name="Kipfer T."/>
            <person name="LaButti K."/>
            <person name="Lindquist E."/>
            <person name="Lipzen A."/>
            <person name="Maire R."/>
            <person name="Meier B."/>
            <person name="Mihaltcheva S."/>
            <person name="Molinier V."/>
            <person name="Murat C."/>
            <person name="Poggeler S."/>
            <person name="Quandt C.A."/>
            <person name="Sperisen C."/>
            <person name="Tritt A."/>
            <person name="Tisserant E."/>
            <person name="Crous P.W."/>
            <person name="Henrissat B."/>
            <person name="Nehls U."/>
            <person name="Egli S."/>
            <person name="Spatafora J.W."/>
            <person name="Grigoriev I.V."/>
            <person name="Martin F.M."/>
        </authorList>
    </citation>
    <scope>NUCLEOTIDE SEQUENCE [LARGE SCALE GENOMIC DNA]</scope>
    <source>
        <strain evidence="4 5">CBS 207.34</strain>
    </source>
</reference>
<gene>
    <name evidence="4" type="ORF">AOQ84DRAFT_307784</name>
</gene>
<dbReference type="Gene3D" id="3.30.1120.90">
    <property type="entry name" value="Nucleosome assembly protein"/>
    <property type="match status" value="1"/>
</dbReference>
<protein>
    <recommendedName>
        <fullName evidence="6">Nap family protein</fullName>
    </recommendedName>
</protein>
<feature type="region of interest" description="Disordered" evidence="3">
    <location>
        <begin position="284"/>
        <end position="334"/>
    </location>
</feature>
<feature type="compositionally biased region" description="Acidic residues" evidence="3">
    <location>
        <begin position="287"/>
        <end position="308"/>
    </location>
</feature>
<feature type="compositionally biased region" description="Acidic residues" evidence="3">
    <location>
        <begin position="241"/>
        <end position="250"/>
    </location>
</feature>
<sequence length="334" mass="37767">MAENPEEVLARFEELTVLEDEFDDAELQILRQQNALTSPLYAKRAAVAAKIPHFWALVFEQCPPEVDQHIQPSDSKVFSECLETLEITRFEIDDPKGSPRSFSVKFGFGLNEHFEDKVLEKKFWFRRSQGGWMGLVSEPVKIHWKKGKDLTGGLTDAAVKLWDAKLKAAGSANGDAKAKASSLPEYKALMKKIEQGEEASLSFFAWFGFVSSWRYVSAEESEAATAAELERREKRKKGEKVEDEPEDEPDNDHQQTEVYPPGEEIATIIAEDLWPQAIKYYKSTHEGDDEELSDLEVEDYDDDSDEELDIRGLVQGKGKNSKSGESPPAKKRKT</sequence>
<dbReference type="AlphaFoldDB" id="A0A8E2JZT4"/>
<evidence type="ECO:0000256" key="2">
    <source>
        <dbReference type="RuleBase" id="RU003876"/>
    </source>
</evidence>
<evidence type="ECO:0000256" key="3">
    <source>
        <dbReference type="SAM" id="MobiDB-lite"/>
    </source>
</evidence>
<dbReference type="GO" id="GO:0006334">
    <property type="term" value="P:nucleosome assembly"/>
    <property type="evidence" value="ECO:0007669"/>
    <property type="project" value="InterPro"/>
</dbReference>
<evidence type="ECO:0000313" key="4">
    <source>
        <dbReference type="EMBL" id="OCL15107.1"/>
    </source>
</evidence>
<dbReference type="EMBL" id="KV748486">
    <property type="protein sequence ID" value="OCL15107.1"/>
    <property type="molecule type" value="Genomic_DNA"/>
</dbReference>
<dbReference type="Proteomes" id="UP000250140">
    <property type="component" value="Unassembled WGS sequence"/>
</dbReference>
<dbReference type="Pfam" id="PF00956">
    <property type="entry name" value="NAP"/>
    <property type="match status" value="1"/>
</dbReference>
<name>A0A8E2JZT4_9PEZI</name>
<dbReference type="InterPro" id="IPR002164">
    <property type="entry name" value="NAP_family"/>
</dbReference>
<evidence type="ECO:0000313" key="5">
    <source>
        <dbReference type="Proteomes" id="UP000250140"/>
    </source>
</evidence>
<dbReference type="InterPro" id="IPR037231">
    <property type="entry name" value="NAP-like_sf"/>
</dbReference>
<evidence type="ECO:0000256" key="1">
    <source>
        <dbReference type="ARBA" id="ARBA00009947"/>
    </source>
</evidence>
<dbReference type="PANTHER" id="PTHR11875">
    <property type="entry name" value="TESTIS-SPECIFIC Y-ENCODED PROTEIN"/>
    <property type="match status" value="1"/>
</dbReference>
<evidence type="ECO:0008006" key="6">
    <source>
        <dbReference type="Google" id="ProtNLM"/>
    </source>
</evidence>
<dbReference type="SUPFAM" id="SSF143113">
    <property type="entry name" value="NAP-like"/>
    <property type="match status" value="1"/>
</dbReference>
<proteinExistence type="inferred from homology"/>
<dbReference type="GO" id="GO:0005634">
    <property type="term" value="C:nucleus"/>
    <property type="evidence" value="ECO:0007669"/>
    <property type="project" value="InterPro"/>
</dbReference>
<organism evidence="4 5">
    <name type="scientific">Glonium stellatum</name>
    <dbReference type="NCBI Taxonomy" id="574774"/>
    <lineage>
        <taxon>Eukaryota</taxon>
        <taxon>Fungi</taxon>
        <taxon>Dikarya</taxon>
        <taxon>Ascomycota</taxon>
        <taxon>Pezizomycotina</taxon>
        <taxon>Dothideomycetes</taxon>
        <taxon>Pleosporomycetidae</taxon>
        <taxon>Gloniales</taxon>
        <taxon>Gloniaceae</taxon>
        <taxon>Glonium</taxon>
    </lineage>
</organism>